<feature type="chain" id="PRO_5026276164" description="DUF8021 domain-containing protein" evidence="1">
    <location>
        <begin position="17"/>
        <end position="284"/>
    </location>
</feature>
<evidence type="ECO:0000313" key="3">
    <source>
        <dbReference type="EMBL" id="KAF2702788.1"/>
    </source>
</evidence>
<dbReference type="InterPro" id="IPR058334">
    <property type="entry name" value="DUF8021"/>
</dbReference>
<gene>
    <name evidence="3" type="ORF">K504DRAFT_452138</name>
</gene>
<dbReference type="EMBL" id="MU005792">
    <property type="protein sequence ID" value="KAF2702788.1"/>
    <property type="molecule type" value="Genomic_DNA"/>
</dbReference>
<evidence type="ECO:0000256" key="1">
    <source>
        <dbReference type="SAM" id="SignalP"/>
    </source>
</evidence>
<sequence length="284" mass="30728">MLFPTVFASLAIAVSATQCNREFLKYTTSNYVLAQRGGVVAGVSGYTSPDLIYTENGKTLDINKGSVLSQAIDYDYTFSVHDIVRCTTFTEIIAASTPHPYVIHTRMEFNATASDGLPAATLIESIVTDAGDWLFNATGTLDLAKPEKWAPIPAAQQDTRAVVQSIGDAYFNRFGDSSITVPWAAPCYRLEGGIAVKGTMHNDTGVCEMVWPTAVYIPYRRYVVDEELGVVDLFIGFPGLDSTQGNNSMPDSHLFRVEGGKIKYVHTASACVADGCGFNGTFGR</sequence>
<accession>A0A6G1JQG7</accession>
<dbReference type="Proteomes" id="UP000799428">
    <property type="component" value="Unassembled WGS sequence"/>
</dbReference>
<evidence type="ECO:0000259" key="2">
    <source>
        <dbReference type="Pfam" id="PF26061"/>
    </source>
</evidence>
<feature type="domain" description="DUF8021" evidence="2">
    <location>
        <begin position="156"/>
        <end position="268"/>
    </location>
</feature>
<feature type="signal peptide" evidence="1">
    <location>
        <begin position="1"/>
        <end position="16"/>
    </location>
</feature>
<name>A0A6G1JQG7_9PLEO</name>
<dbReference type="Pfam" id="PF26061">
    <property type="entry name" value="DUF8021"/>
    <property type="match status" value="1"/>
</dbReference>
<reference evidence="3" key="1">
    <citation type="journal article" date="2020" name="Stud. Mycol.">
        <title>101 Dothideomycetes genomes: a test case for predicting lifestyles and emergence of pathogens.</title>
        <authorList>
            <person name="Haridas S."/>
            <person name="Albert R."/>
            <person name="Binder M."/>
            <person name="Bloem J."/>
            <person name="Labutti K."/>
            <person name="Salamov A."/>
            <person name="Andreopoulos B."/>
            <person name="Baker S."/>
            <person name="Barry K."/>
            <person name="Bills G."/>
            <person name="Bluhm B."/>
            <person name="Cannon C."/>
            <person name="Castanera R."/>
            <person name="Culley D."/>
            <person name="Daum C."/>
            <person name="Ezra D."/>
            <person name="Gonzalez J."/>
            <person name="Henrissat B."/>
            <person name="Kuo A."/>
            <person name="Liang C."/>
            <person name="Lipzen A."/>
            <person name="Lutzoni F."/>
            <person name="Magnuson J."/>
            <person name="Mondo S."/>
            <person name="Nolan M."/>
            <person name="Ohm R."/>
            <person name="Pangilinan J."/>
            <person name="Park H.-J."/>
            <person name="Ramirez L."/>
            <person name="Alfaro M."/>
            <person name="Sun H."/>
            <person name="Tritt A."/>
            <person name="Yoshinaga Y."/>
            <person name="Zwiers L.-H."/>
            <person name="Turgeon B."/>
            <person name="Goodwin S."/>
            <person name="Spatafora J."/>
            <person name="Crous P."/>
            <person name="Grigoriev I."/>
        </authorList>
    </citation>
    <scope>NUCLEOTIDE SEQUENCE</scope>
    <source>
        <strain evidence="3">CBS 279.74</strain>
    </source>
</reference>
<keyword evidence="4" id="KW-1185">Reference proteome</keyword>
<organism evidence="3 4">
    <name type="scientific">Pleomassaria siparia CBS 279.74</name>
    <dbReference type="NCBI Taxonomy" id="1314801"/>
    <lineage>
        <taxon>Eukaryota</taxon>
        <taxon>Fungi</taxon>
        <taxon>Dikarya</taxon>
        <taxon>Ascomycota</taxon>
        <taxon>Pezizomycotina</taxon>
        <taxon>Dothideomycetes</taxon>
        <taxon>Pleosporomycetidae</taxon>
        <taxon>Pleosporales</taxon>
        <taxon>Pleomassariaceae</taxon>
        <taxon>Pleomassaria</taxon>
    </lineage>
</organism>
<proteinExistence type="predicted"/>
<dbReference type="AlphaFoldDB" id="A0A6G1JQG7"/>
<dbReference type="OrthoDB" id="3515051at2759"/>
<evidence type="ECO:0000313" key="4">
    <source>
        <dbReference type="Proteomes" id="UP000799428"/>
    </source>
</evidence>
<keyword evidence="1" id="KW-0732">Signal</keyword>
<protein>
    <recommendedName>
        <fullName evidence="2">DUF8021 domain-containing protein</fullName>
    </recommendedName>
</protein>